<dbReference type="Pfam" id="PF01863">
    <property type="entry name" value="YgjP-like"/>
    <property type="match status" value="1"/>
</dbReference>
<sequence>MRKRLMSVSKLPPMLSISHENGTLEIKLKPNPKAKRLILRLDTRTGQPVATIPPGLSLARIESFLGDQVDWLLSRTEQRPSAVPFVAGAEIPVRDIAHKLVHVGQSRGTVRQLIEGESHSLLISGEENHMPRRVTDWLKKQARSDLQIAVDHHADALSVKPAAIRIKDTTSRWGSCSSNRILSFSWRIIFAPPSVLDYLAAHEVAHLREMNHSSRFWALVEETCPHFEEARVWLKEEGRYLHRFGSE</sequence>
<dbReference type="RefSeq" id="WP_210200931.1">
    <property type="nucleotide sequence ID" value="NZ_OBEL01000005.1"/>
</dbReference>
<name>A0A285PK63_9HYPH</name>
<keyword evidence="3" id="KW-1185">Reference proteome</keyword>
<dbReference type="Gene3D" id="3.30.2010.10">
    <property type="entry name" value="Metalloproteases ('zincins'), catalytic domain"/>
    <property type="match status" value="1"/>
</dbReference>
<feature type="domain" description="YgjP-like metallopeptidase" evidence="1">
    <location>
        <begin position="39"/>
        <end position="236"/>
    </location>
</feature>
<accession>A0A285PK63</accession>
<dbReference type="CDD" id="cd07344">
    <property type="entry name" value="M48_yhfN_like"/>
    <property type="match status" value="1"/>
</dbReference>
<organism evidence="2 3">
    <name type="scientific">Cohaesibacter gelatinilyticus</name>
    <dbReference type="NCBI Taxonomy" id="372072"/>
    <lineage>
        <taxon>Bacteria</taxon>
        <taxon>Pseudomonadati</taxon>
        <taxon>Pseudomonadota</taxon>
        <taxon>Alphaproteobacteria</taxon>
        <taxon>Hyphomicrobiales</taxon>
        <taxon>Cohaesibacteraceae</taxon>
    </lineage>
</organism>
<dbReference type="PANTHER" id="PTHR30399">
    <property type="entry name" value="UNCHARACTERIZED PROTEIN YGJP"/>
    <property type="match status" value="1"/>
</dbReference>
<evidence type="ECO:0000313" key="2">
    <source>
        <dbReference type="EMBL" id="SNZ20506.1"/>
    </source>
</evidence>
<dbReference type="InterPro" id="IPR002725">
    <property type="entry name" value="YgjP-like_metallopeptidase"/>
</dbReference>
<dbReference type="AlphaFoldDB" id="A0A285PK63"/>
<protein>
    <recommendedName>
        <fullName evidence="1">YgjP-like metallopeptidase domain-containing protein</fullName>
    </recommendedName>
</protein>
<gene>
    <name evidence="2" type="ORF">SAMN06265368_3610</name>
</gene>
<evidence type="ECO:0000259" key="1">
    <source>
        <dbReference type="Pfam" id="PF01863"/>
    </source>
</evidence>
<evidence type="ECO:0000313" key="3">
    <source>
        <dbReference type="Proteomes" id="UP000219439"/>
    </source>
</evidence>
<dbReference type="EMBL" id="OBEL01000005">
    <property type="protein sequence ID" value="SNZ20506.1"/>
    <property type="molecule type" value="Genomic_DNA"/>
</dbReference>
<dbReference type="PANTHER" id="PTHR30399:SF1">
    <property type="entry name" value="UTP PYROPHOSPHATASE"/>
    <property type="match status" value="1"/>
</dbReference>
<reference evidence="2 3" key="1">
    <citation type="submission" date="2017-09" db="EMBL/GenBank/DDBJ databases">
        <authorList>
            <person name="Ehlers B."/>
            <person name="Leendertz F.H."/>
        </authorList>
    </citation>
    <scope>NUCLEOTIDE SEQUENCE [LARGE SCALE GENOMIC DNA]</scope>
    <source>
        <strain evidence="2 3">DSM 18289</strain>
    </source>
</reference>
<proteinExistence type="predicted"/>
<dbReference type="Proteomes" id="UP000219439">
    <property type="component" value="Unassembled WGS sequence"/>
</dbReference>
<dbReference type="InterPro" id="IPR053136">
    <property type="entry name" value="UTP_pyrophosphatase-like"/>
</dbReference>